<reference evidence="2" key="1">
    <citation type="journal article" date="2019" name="Toxins">
        <title>Detection of Abrin-Like and Prepropulchellin-Like Toxin Genes and Transcripts Using Whole Genome Sequencing and Full-Length Transcript Sequencing of Abrus precatorius.</title>
        <authorList>
            <person name="Hovde B.T."/>
            <person name="Daligault H.E."/>
            <person name="Hanschen E.R."/>
            <person name="Kunde Y.A."/>
            <person name="Johnson M.B."/>
            <person name="Starkenburg S.R."/>
            <person name="Johnson S.L."/>
        </authorList>
    </citation>
    <scope>NUCLEOTIDE SEQUENCE [LARGE SCALE GENOMIC DNA]</scope>
</reference>
<proteinExistence type="predicted"/>
<evidence type="ECO:0000259" key="1">
    <source>
        <dbReference type="PROSITE" id="PS50878"/>
    </source>
</evidence>
<dbReference type="OrthoDB" id="1741243at2759"/>
<accession>A0A8B8KJN1</accession>
<name>A0A8B8KJN1_ABRPR</name>
<dbReference type="RefSeq" id="XP_027343074.1">
    <property type="nucleotide sequence ID" value="XM_027487273.1"/>
</dbReference>
<dbReference type="AlphaFoldDB" id="A0A8B8KJN1"/>
<dbReference type="SUPFAM" id="SSF56672">
    <property type="entry name" value="DNA/RNA polymerases"/>
    <property type="match status" value="1"/>
</dbReference>
<sequence>MDYIFIKARYRGNNIVAIKSGEAWLEEVEDIKEFVFDHFRYHFEARCWRRLTLDEVYFQELSKEANDSLMQHFTLEEVVDMIHSCSEDKSSGSDVFNFAFLKKFWPLLKEEIMWMLRDFYRNASFPKEINSYFVALIPKTTCPQGLEEDRSISLVGCLYKVVAKLLANRLKRVLDPVIAHTQTTFVPKRLMLEGLATLNEVIDWVKKKRKPCFILKVDYEKAYDSIEWSFLIYMLRKLGFNEEWIRWIEACVCGGHLSILVNGSETKEFEIGRGLKQGDPLALFLFITVVEALGGLMRMAREKGMFQGLEIEGGGTHITHLQFADDTIIVSGAKWENQWCIKAILRCFELASGMKINFHKSKLIGVNIDHDFVDQASSFFHCKISSIPFHFLRILVGANPRKRSTWERLIDMLKSRLGSWKTRFLSIGGRVTLLNAVLNSIPIHYLLFYKMPKGGG</sequence>
<evidence type="ECO:0000313" key="3">
    <source>
        <dbReference type="RefSeq" id="XP_027343074.1"/>
    </source>
</evidence>
<dbReference type="InterPro" id="IPR000477">
    <property type="entry name" value="RT_dom"/>
</dbReference>
<reference evidence="3" key="2">
    <citation type="submission" date="2025-08" db="UniProtKB">
        <authorList>
            <consortium name="RefSeq"/>
        </authorList>
    </citation>
    <scope>IDENTIFICATION</scope>
    <source>
        <tissue evidence="3">Young leaves</tissue>
    </source>
</reference>
<dbReference type="Pfam" id="PF00078">
    <property type="entry name" value="RVT_1"/>
    <property type="match status" value="1"/>
</dbReference>
<feature type="domain" description="Reverse transcriptase" evidence="1">
    <location>
        <begin position="118"/>
        <end position="396"/>
    </location>
</feature>
<dbReference type="CDD" id="cd01650">
    <property type="entry name" value="RT_nLTR_like"/>
    <property type="match status" value="1"/>
</dbReference>
<dbReference type="KEGG" id="aprc:113855643"/>
<evidence type="ECO:0000313" key="2">
    <source>
        <dbReference type="Proteomes" id="UP000694853"/>
    </source>
</evidence>
<organism evidence="2 3">
    <name type="scientific">Abrus precatorius</name>
    <name type="common">Indian licorice</name>
    <name type="synonym">Glycine abrus</name>
    <dbReference type="NCBI Taxonomy" id="3816"/>
    <lineage>
        <taxon>Eukaryota</taxon>
        <taxon>Viridiplantae</taxon>
        <taxon>Streptophyta</taxon>
        <taxon>Embryophyta</taxon>
        <taxon>Tracheophyta</taxon>
        <taxon>Spermatophyta</taxon>
        <taxon>Magnoliopsida</taxon>
        <taxon>eudicotyledons</taxon>
        <taxon>Gunneridae</taxon>
        <taxon>Pentapetalae</taxon>
        <taxon>rosids</taxon>
        <taxon>fabids</taxon>
        <taxon>Fabales</taxon>
        <taxon>Fabaceae</taxon>
        <taxon>Papilionoideae</taxon>
        <taxon>50 kb inversion clade</taxon>
        <taxon>NPAAA clade</taxon>
        <taxon>indigoferoid/millettioid clade</taxon>
        <taxon>Abreae</taxon>
        <taxon>Abrus</taxon>
    </lineage>
</organism>
<gene>
    <name evidence="3" type="primary">LOC113855643</name>
</gene>
<keyword evidence="2" id="KW-1185">Reference proteome</keyword>
<dbReference type="PANTHER" id="PTHR31635">
    <property type="entry name" value="REVERSE TRANSCRIPTASE DOMAIN-CONTAINING PROTEIN-RELATED"/>
    <property type="match status" value="1"/>
</dbReference>
<dbReference type="PANTHER" id="PTHR31635:SF196">
    <property type="entry name" value="REVERSE TRANSCRIPTASE DOMAIN-CONTAINING PROTEIN-RELATED"/>
    <property type="match status" value="1"/>
</dbReference>
<dbReference type="InterPro" id="IPR043502">
    <property type="entry name" value="DNA/RNA_pol_sf"/>
</dbReference>
<dbReference type="Proteomes" id="UP000694853">
    <property type="component" value="Unplaced"/>
</dbReference>
<dbReference type="PROSITE" id="PS50878">
    <property type="entry name" value="RT_POL"/>
    <property type="match status" value="1"/>
</dbReference>
<protein>
    <submittedName>
        <fullName evidence="3">Uncharacterized protein LOC113855643</fullName>
    </submittedName>
</protein>
<dbReference type="GeneID" id="113855643"/>